<keyword evidence="3" id="KW-1185">Reference proteome</keyword>
<dbReference type="GO" id="GO:0006366">
    <property type="term" value="P:transcription by RNA polymerase II"/>
    <property type="evidence" value="ECO:0007669"/>
    <property type="project" value="InterPro"/>
</dbReference>
<dbReference type="Proteomes" id="UP000186922">
    <property type="component" value="Unassembled WGS sequence"/>
</dbReference>
<dbReference type="PANTHER" id="PTHR21483:SF18">
    <property type="entry name" value="RNA POLYMERASE II-ASSOCIATED PROTEIN 1"/>
    <property type="match status" value="1"/>
</dbReference>
<dbReference type="STRING" id="947166.A0A1D1WAA3"/>
<reference evidence="2 3" key="1">
    <citation type="journal article" date="2016" name="Nat. Commun.">
        <title>Extremotolerant tardigrade genome and improved radiotolerance of human cultured cells by tardigrade-unique protein.</title>
        <authorList>
            <person name="Hashimoto T."/>
            <person name="Horikawa D.D."/>
            <person name="Saito Y."/>
            <person name="Kuwahara H."/>
            <person name="Kozuka-Hata H."/>
            <person name="Shin-I T."/>
            <person name="Minakuchi Y."/>
            <person name="Ohishi K."/>
            <person name="Motoyama A."/>
            <person name="Aizu T."/>
            <person name="Enomoto A."/>
            <person name="Kondo K."/>
            <person name="Tanaka S."/>
            <person name="Hara Y."/>
            <person name="Koshikawa S."/>
            <person name="Sagara H."/>
            <person name="Miura T."/>
            <person name="Yokobori S."/>
            <person name="Miyagawa K."/>
            <person name="Suzuki Y."/>
            <person name="Kubo T."/>
            <person name="Oyama M."/>
            <person name="Kohara Y."/>
            <person name="Fujiyama A."/>
            <person name="Arakawa K."/>
            <person name="Katayama T."/>
            <person name="Toyoda A."/>
            <person name="Kunieda T."/>
        </authorList>
    </citation>
    <scope>NUCLEOTIDE SEQUENCE [LARGE SCALE GENOMIC DNA]</scope>
    <source>
        <strain evidence="2 3">YOKOZUNA-1</strain>
    </source>
</reference>
<comment type="caution">
    <text evidence="2">The sequence shown here is derived from an EMBL/GenBank/DDBJ whole genome shotgun (WGS) entry which is preliminary data.</text>
</comment>
<proteinExistence type="predicted"/>
<dbReference type="EMBL" id="BDGG01000017">
    <property type="protein sequence ID" value="GAV08159.1"/>
    <property type="molecule type" value="Genomic_DNA"/>
</dbReference>
<dbReference type="OrthoDB" id="348201at2759"/>
<feature type="domain" description="RPAP1/MINIYO-like TPR repeats" evidence="1">
    <location>
        <begin position="146"/>
        <end position="344"/>
    </location>
</feature>
<gene>
    <name evidence="2" type="primary">RvY_17892-1</name>
    <name evidence="2" type="synonym">RvY_17892.1</name>
    <name evidence="2" type="ORF">RvY_17892</name>
</gene>
<protein>
    <recommendedName>
        <fullName evidence="1">RPAP1/MINIYO-like TPR repeats domain-containing protein</fullName>
    </recommendedName>
</protein>
<dbReference type="PANTHER" id="PTHR21483">
    <property type="entry name" value="RNA POLYMERASE II-ASSOCIATED PROTEIN 1"/>
    <property type="match status" value="1"/>
</dbReference>
<name>A0A1D1WAA3_RAMVA</name>
<dbReference type="AlphaFoldDB" id="A0A1D1WAA3"/>
<evidence type="ECO:0000313" key="2">
    <source>
        <dbReference type="EMBL" id="GAV08159.1"/>
    </source>
</evidence>
<dbReference type="Pfam" id="PF25766">
    <property type="entry name" value="TPR_RPAP1"/>
    <property type="match status" value="1"/>
</dbReference>
<dbReference type="InterPro" id="IPR057989">
    <property type="entry name" value="TPR_RPAP1/MINIYO-like"/>
</dbReference>
<accession>A0A1D1WAA3</accession>
<sequence length="412" mass="47151">MSDFLLFFWVDATAEMDFGVVYRAALHLVPYMAQNQTAELTEFLTRIIFSYPKLKRNNSSVPFEFFQKTLFSFDEGQLQKDAQTTATIFSDLTPLGLTDSSQAQSLAFPSRDPTVFTSSWMLECFSYVQKWGSAMDKVQPNSLPSCVRGYFFWLTFSIKIVAENRGKTLRFDEIYAFLADFFSEDGWYREPFVKTALQVILSILCTTSPSSKKPLLKFASEAKVKNKPIIDFYDGLLDDFVASSYGDPVFAQYVLLPTLQHQPSAFRAKFWGPEKQAWSVGALNHHNLCYPVKLHLDPPETSVSLLGQYFLLLMTQNITEKRTPLMYLIAVRHLNHFFHRQQASKLEQKPSTQPEVALMDKLSRFLQANETSILTQHILRYKGPCANPEAVIELHDDVLQVSKNLPLYSIRS</sequence>
<evidence type="ECO:0000259" key="1">
    <source>
        <dbReference type="Pfam" id="PF25766"/>
    </source>
</evidence>
<evidence type="ECO:0000313" key="3">
    <source>
        <dbReference type="Proteomes" id="UP000186922"/>
    </source>
</evidence>
<dbReference type="InterPro" id="IPR039913">
    <property type="entry name" value="RPAP1/Rba50"/>
</dbReference>
<organism evidence="2 3">
    <name type="scientific">Ramazzottius varieornatus</name>
    <name type="common">Water bear</name>
    <name type="synonym">Tardigrade</name>
    <dbReference type="NCBI Taxonomy" id="947166"/>
    <lineage>
        <taxon>Eukaryota</taxon>
        <taxon>Metazoa</taxon>
        <taxon>Ecdysozoa</taxon>
        <taxon>Tardigrada</taxon>
        <taxon>Eutardigrada</taxon>
        <taxon>Parachela</taxon>
        <taxon>Hypsibioidea</taxon>
        <taxon>Ramazzottiidae</taxon>
        <taxon>Ramazzottius</taxon>
    </lineage>
</organism>